<evidence type="ECO:0000259" key="1">
    <source>
        <dbReference type="PROSITE" id="PS50943"/>
    </source>
</evidence>
<evidence type="ECO:0000313" key="3">
    <source>
        <dbReference type="Proteomes" id="UP000622890"/>
    </source>
</evidence>
<dbReference type="RefSeq" id="WP_200598019.1">
    <property type="nucleotide sequence ID" value="NZ_JAEPBG010000024.1"/>
</dbReference>
<evidence type="ECO:0000313" key="2">
    <source>
        <dbReference type="EMBL" id="MBK4738650.1"/>
    </source>
</evidence>
<dbReference type="PROSITE" id="PS50943">
    <property type="entry name" value="HTH_CROC1"/>
    <property type="match status" value="1"/>
</dbReference>
<feature type="domain" description="HTH cro/C1-type" evidence="1">
    <location>
        <begin position="23"/>
        <end position="76"/>
    </location>
</feature>
<accession>A0A934T0C4</accession>
<keyword evidence="3" id="KW-1185">Reference proteome</keyword>
<dbReference type="SUPFAM" id="SSF47413">
    <property type="entry name" value="lambda repressor-like DNA-binding domains"/>
    <property type="match status" value="1"/>
</dbReference>
<organism evidence="2 3">
    <name type="scientific">Noviherbaspirillum pedocola</name>
    <dbReference type="NCBI Taxonomy" id="2801341"/>
    <lineage>
        <taxon>Bacteria</taxon>
        <taxon>Pseudomonadati</taxon>
        <taxon>Pseudomonadota</taxon>
        <taxon>Betaproteobacteria</taxon>
        <taxon>Burkholderiales</taxon>
        <taxon>Oxalobacteraceae</taxon>
        <taxon>Noviherbaspirillum</taxon>
    </lineage>
</organism>
<dbReference type="CDD" id="cd00093">
    <property type="entry name" value="HTH_XRE"/>
    <property type="match status" value="1"/>
</dbReference>
<dbReference type="SMART" id="SM00530">
    <property type="entry name" value="HTH_XRE"/>
    <property type="match status" value="1"/>
</dbReference>
<gene>
    <name evidence="2" type="ORF">JJB74_28885</name>
</gene>
<sequence>MRHSYEFTSFAASEAAKRLGERIRQARKAQHLTLKALEHQCRVHRTTLSRLEKGDPNVTFAVVLMVLEALGELQELELVLSQPHVPRTKREGAVVELDTDF</sequence>
<comment type="caution">
    <text evidence="2">The sequence shown here is derived from an EMBL/GenBank/DDBJ whole genome shotgun (WGS) entry which is preliminary data.</text>
</comment>
<dbReference type="InterPro" id="IPR001387">
    <property type="entry name" value="Cro/C1-type_HTH"/>
</dbReference>
<dbReference type="Gene3D" id="1.10.260.40">
    <property type="entry name" value="lambda repressor-like DNA-binding domains"/>
    <property type="match status" value="1"/>
</dbReference>
<protein>
    <submittedName>
        <fullName evidence="2">Helix-turn-helix transcriptional regulator</fullName>
    </submittedName>
</protein>
<reference evidence="2" key="1">
    <citation type="submission" date="2021-01" db="EMBL/GenBank/DDBJ databases">
        <title>Genome sequence of strain Noviherbaspirillum sp. DKR-6.</title>
        <authorList>
            <person name="Chaudhary D.K."/>
        </authorList>
    </citation>
    <scope>NUCLEOTIDE SEQUENCE</scope>
    <source>
        <strain evidence="2">DKR-6</strain>
    </source>
</reference>
<dbReference type="Proteomes" id="UP000622890">
    <property type="component" value="Unassembled WGS sequence"/>
</dbReference>
<dbReference type="GO" id="GO:0003677">
    <property type="term" value="F:DNA binding"/>
    <property type="evidence" value="ECO:0007669"/>
    <property type="project" value="InterPro"/>
</dbReference>
<name>A0A934T0C4_9BURK</name>
<proteinExistence type="predicted"/>
<dbReference type="InterPro" id="IPR010982">
    <property type="entry name" value="Lambda_DNA-bd_dom_sf"/>
</dbReference>
<dbReference type="Pfam" id="PF01381">
    <property type="entry name" value="HTH_3"/>
    <property type="match status" value="1"/>
</dbReference>
<dbReference type="EMBL" id="JAEPBG010000024">
    <property type="protein sequence ID" value="MBK4738650.1"/>
    <property type="molecule type" value="Genomic_DNA"/>
</dbReference>
<dbReference type="AlphaFoldDB" id="A0A934T0C4"/>